<dbReference type="PANTHER" id="PTHR10545">
    <property type="entry name" value="DIAMINE N-ACETYLTRANSFERASE"/>
    <property type="match status" value="1"/>
</dbReference>
<dbReference type="InterPro" id="IPR016181">
    <property type="entry name" value="Acyl_CoA_acyltransferase"/>
</dbReference>
<dbReference type="InterPro" id="IPR051016">
    <property type="entry name" value="Diverse_Substrate_AcTransf"/>
</dbReference>
<dbReference type="EMBL" id="WMIA01000007">
    <property type="protein sequence ID" value="MTF38703.1"/>
    <property type="molecule type" value="Genomic_DNA"/>
</dbReference>
<name>A0A844GT17_9CHRO</name>
<dbReference type="Proteomes" id="UP000437131">
    <property type="component" value="Unassembled WGS sequence"/>
</dbReference>
<keyword evidence="2" id="KW-0012">Acyltransferase</keyword>
<protein>
    <submittedName>
        <fullName evidence="4">GNAT family N-acetyltransferase</fullName>
    </submittedName>
</protein>
<dbReference type="InterPro" id="IPR000182">
    <property type="entry name" value="GNAT_dom"/>
</dbReference>
<dbReference type="Pfam" id="PF00583">
    <property type="entry name" value="Acetyltransf_1"/>
    <property type="match status" value="1"/>
</dbReference>
<gene>
    <name evidence="4" type="ORF">GGC33_07160</name>
</gene>
<accession>A0A844GT17</accession>
<dbReference type="PROSITE" id="PS51186">
    <property type="entry name" value="GNAT"/>
    <property type="match status" value="1"/>
</dbReference>
<dbReference type="AlphaFoldDB" id="A0A844GT17"/>
<sequence length="161" mass="17912">MIKVIDADLNISAHREAVVELMNTYALDYMGGGEELSDFAKNNLANELAQRKYIHTVLAFVNDNPAGLIIAIEGFSTFACKPLLNIHDVVVASAYRRRGICKLLLQRIEDIALELGCCKLTLEVLEGNQVAQTAYKAFGFDGYQLNPDMGRALFWQKKLNS</sequence>
<dbReference type="CDD" id="cd04301">
    <property type="entry name" value="NAT_SF"/>
    <property type="match status" value="1"/>
</dbReference>
<evidence type="ECO:0000313" key="4">
    <source>
        <dbReference type="EMBL" id="MTF38703.1"/>
    </source>
</evidence>
<dbReference type="PANTHER" id="PTHR10545:SF29">
    <property type="entry name" value="GH14572P-RELATED"/>
    <property type="match status" value="1"/>
</dbReference>
<evidence type="ECO:0000313" key="5">
    <source>
        <dbReference type="Proteomes" id="UP000437131"/>
    </source>
</evidence>
<dbReference type="SUPFAM" id="SSF55729">
    <property type="entry name" value="Acyl-CoA N-acyltransferases (Nat)"/>
    <property type="match status" value="1"/>
</dbReference>
<evidence type="ECO:0000256" key="2">
    <source>
        <dbReference type="ARBA" id="ARBA00023315"/>
    </source>
</evidence>
<dbReference type="Gene3D" id="3.40.630.30">
    <property type="match status" value="1"/>
</dbReference>
<comment type="caution">
    <text evidence="4">The sequence shown here is derived from an EMBL/GenBank/DDBJ whole genome shotgun (WGS) entry which is preliminary data.</text>
</comment>
<reference evidence="4 5" key="1">
    <citation type="submission" date="2019-11" db="EMBL/GenBank/DDBJ databases">
        <title>Isolation of a new High Light Tolerant Cyanobacteria.</title>
        <authorList>
            <person name="Dobson Z."/>
            <person name="Vaughn N."/>
            <person name="Vaughn M."/>
            <person name="Fromme P."/>
            <person name="Mazor Y."/>
        </authorList>
    </citation>
    <scope>NUCLEOTIDE SEQUENCE [LARGE SCALE GENOMIC DNA]</scope>
    <source>
        <strain evidence="4 5">0216</strain>
    </source>
</reference>
<dbReference type="RefSeq" id="WP_155083582.1">
    <property type="nucleotide sequence ID" value="NZ_WMIA01000007.1"/>
</dbReference>
<organism evidence="4 5">
    <name type="scientific">Cyanobacterium aponinum 0216</name>
    <dbReference type="NCBI Taxonomy" id="2676140"/>
    <lineage>
        <taxon>Bacteria</taxon>
        <taxon>Bacillati</taxon>
        <taxon>Cyanobacteriota</taxon>
        <taxon>Cyanophyceae</taxon>
        <taxon>Oscillatoriophycideae</taxon>
        <taxon>Chroococcales</taxon>
        <taxon>Geminocystaceae</taxon>
        <taxon>Cyanobacterium</taxon>
    </lineage>
</organism>
<evidence type="ECO:0000259" key="3">
    <source>
        <dbReference type="PROSITE" id="PS51186"/>
    </source>
</evidence>
<proteinExistence type="predicted"/>
<dbReference type="GO" id="GO:0008080">
    <property type="term" value="F:N-acetyltransferase activity"/>
    <property type="evidence" value="ECO:0007669"/>
    <property type="project" value="UniProtKB-ARBA"/>
</dbReference>
<feature type="domain" description="N-acetyltransferase" evidence="3">
    <location>
        <begin position="9"/>
        <end position="160"/>
    </location>
</feature>
<evidence type="ECO:0000256" key="1">
    <source>
        <dbReference type="ARBA" id="ARBA00022679"/>
    </source>
</evidence>
<keyword evidence="1 4" id="KW-0808">Transferase</keyword>